<protein>
    <submittedName>
        <fullName evidence="10">ATP-binding cassette subfamily B multidrug efflux pump</fullName>
    </submittedName>
</protein>
<dbReference type="InterPro" id="IPR003593">
    <property type="entry name" value="AAA+_ATPase"/>
</dbReference>
<feature type="transmembrane region" description="Helical" evidence="7">
    <location>
        <begin position="44"/>
        <end position="69"/>
    </location>
</feature>
<comment type="subcellular location">
    <subcellularLocation>
        <location evidence="1">Cell membrane</location>
        <topology evidence="1">Multi-pass membrane protein</topology>
    </subcellularLocation>
</comment>
<feature type="domain" description="ABC transmembrane type-1" evidence="9">
    <location>
        <begin position="47"/>
        <end position="345"/>
    </location>
</feature>
<dbReference type="PROSITE" id="PS50929">
    <property type="entry name" value="ABC_TM1F"/>
    <property type="match status" value="1"/>
</dbReference>
<evidence type="ECO:0000256" key="4">
    <source>
        <dbReference type="ARBA" id="ARBA00022840"/>
    </source>
</evidence>
<evidence type="ECO:0000256" key="1">
    <source>
        <dbReference type="ARBA" id="ARBA00004651"/>
    </source>
</evidence>
<sequence length="620" mass="69773">MKYAVKALPPGEGLGGATDFTTFALHMKSLAYLNKFFIKYRWRLVPGIMFVVISNVFGVLPAQVIRIAFNLVAENIQVYHLYAGFNRQNVIYDIFGSSLLMFGALVLLLALLRGLFLFFMRQTIILMSRHIEFDLKNEIYEHYQQLSLAFYRRHNTGDLMNRVTEDVSRVRMYLGPGIMYAINTIVLFVLTVYAMMSVNARLAFFSLLPMPVLVLSIYYVNNIIEHRSEKIQERLSSLSSFVQENLSGIRVIKSYVREGFVNKRFADESEGYKEQSMELTKVQALFFPMMLLLVGVSNVLIIYIGGVEVMKGNITSGNIAEFIIYLGQLTFPVMSLGWVSSLIQRAAASQKRINEFLHETPEIFSPAVLPKSVAGKVEFNNVSFTYPDTGIEALKGVSFTIEPGQLVAIIGRTGSGKSTIANLLMRMYDVTGGEIQIDGNPIRQLNLEGYRSQVGFVPQEVFLFSDTIANNIAFSADVMDMPAVEQASKDAAVYKNIMELESQFLTLIGERGVTLSGGQKQRVSIARAIFKKPQILVFDDCLSAVDTRTEEEILGNLGRVMNGKTSLIIAHRISTIRNADKILVMDEGRIAEQGTHQQLMDKQGIYFDLYEMQLLEEEEK</sequence>
<evidence type="ECO:0000259" key="9">
    <source>
        <dbReference type="PROSITE" id="PS50929"/>
    </source>
</evidence>
<dbReference type="SUPFAM" id="SSF52540">
    <property type="entry name" value="P-loop containing nucleoside triphosphate hydrolases"/>
    <property type="match status" value="1"/>
</dbReference>
<keyword evidence="5 7" id="KW-1133">Transmembrane helix</keyword>
<evidence type="ECO:0000259" key="8">
    <source>
        <dbReference type="PROSITE" id="PS50893"/>
    </source>
</evidence>
<dbReference type="Gene3D" id="3.40.50.300">
    <property type="entry name" value="P-loop containing nucleotide triphosphate hydrolases"/>
    <property type="match status" value="1"/>
</dbReference>
<dbReference type="Proteomes" id="UP001258315">
    <property type="component" value="Unassembled WGS sequence"/>
</dbReference>
<dbReference type="InterPro" id="IPR003439">
    <property type="entry name" value="ABC_transporter-like_ATP-bd"/>
</dbReference>
<keyword evidence="2 7" id="KW-0812">Transmembrane</keyword>
<dbReference type="SUPFAM" id="SSF90123">
    <property type="entry name" value="ABC transporter transmembrane region"/>
    <property type="match status" value="1"/>
</dbReference>
<dbReference type="PROSITE" id="PS00211">
    <property type="entry name" value="ABC_TRANSPORTER_1"/>
    <property type="match status" value="1"/>
</dbReference>
<evidence type="ECO:0000313" key="11">
    <source>
        <dbReference type="Proteomes" id="UP001258315"/>
    </source>
</evidence>
<keyword evidence="6 7" id="KW-0472">Membrane</keyword>
<feature type="transmembrane region" description="Helical" evidence="7">
    <location>
        <begin position="285"/>
        <end position="306"/>
    </location>
</feature>
<dbReference type="PANTHER" id="PTHR43394:SF1">
    <property type="entry name" value="ATP-BINDING CASSETTE SUB-FAMILY B MEMBER 10, MITOCHONDRIAL"/>
    <property type="match status" value="1"/>
</dbReference>
<name>A0ABU3GS29_9SPHI</name>
<dbReference type="GO" id="GO:0005524">
    <property type="term" value="F:ATP binding"/>
    <property type="evidence" value="ECO:0007669"/>
    <property type="project" value="UniProtKB-KW"/>
</dbReference>
<evidence type="ECO:0000256" key="6">
    <source>
        <dbReference type="ARBA" id="ARBA00023136"/>
    </source>
</evidence>
<dbReference type="CDD" id="cd18541">
    <property type="entry name" value="ABC_6TM_TmrB_like"/>
    <property type="match status" value="1"/>
</dbReference>
<dbReference type="Gene3D" id="1.20.1560.10">
    <property type="entry name" value="ABC transporter type 1, transmembrane domain"/>
    <property type="match status" value="1"/>
</dbReference>
<evidence type="ECO:0000256" key="3">
    <source>
        <dbReference type="ARBA" id="ARBA00022741"/>
    </source>
</evidence>
<evidence type="ECO:0000256" key="5">
    <source>
        <dbReference type="ARBA" id="ARBA00022989"/>
    </source>
</evidence>
<dbReference type="Pfam" id="PF00005">
    <property type="entry name" value="ABC_tran"/>
    <property type="match status" value="1"/>
</dbReference>
<dbReference type="InterPro" id="IPR039421">
    <property type="entry name" value="Type_1_exporter"/>
</dbReference>
<dbReference type="SMART" id="SM00382">
    <property type="entry name" value="AAA"/>
    <property type="match status" value="1"/>
</dbReference>
<dbReference type="PROSITE" id="PS50893">
    <property type="entry name" value="ABC_TRANSPORTER_2"/>
    <property type="match status" value="1"/>
</dbReference>
<comment type="caution">
    <text evidence="10">The sequence shown here is derived from an EMBL/GenBank/DDBJ whole genome shotgun (WGS) entry which is preliminary data.</text>
</comment>
<gene>
    <name evidence="10" type="ORF">QE417_001643</name>
</gene>
<dbReference type="InterPro" id="IPR017871">
    <property type="entry name" value="ABC_transporter-like_CS"/>
</dbReference>
<feature type="domain" description="ABC transporter" evidence="8">
    <location>
        <begin position="377"/>
        <end position="612"/>
    </location>
</feature>
<evidence type="ECO:0000313" key="10">
    <source>
        <dbReference type="EMBL" id="MDT3402571.1"/>
    </source>
</evidence>
<reference evidence="11" key="1">
    <citation type="submission" date="2023-07" db="EMBL/GenBank/DDBJ databases">
        <title>Functional and genomic diversity of the sorghum phyllosphere microbiome.</title>
        <authorList>
            <person name="Shade A."/>
        </authorList>
    </citation>
    <scope>NUCLEOTIDE SEQUENCE [LARGE SCALE GENOMIC DNA]</scope>
    <source>
        <strain evidence="11">SORGH_AS_0422</strain>
    </source>
</reference>
<feature type="transmembrane region" description="Helical" evidence="7">
    <location>
        <begin position="89"/>
        <end position="119"/>
    </location>
</feature>
<keyword evidence="4 10" id="KW-0067">ATP-binding</keyword>
<proteinExistence type="predicted"/>
<evidence type="ECO:0000256" key="2">
    <source>
        <dbReference type="ARBA" id="ARBA00022692"/>
    </source>
</evidence>
<keyword evidence="11" id="KW-1185">Reference proteome</keyword>
<feature type="transmembrane region" description="Helical" evidence="7">
    <location>
        <begin position="178"/>
        <end position="196"/>
    </location>
</feature>
<accession>A0ABU3GS29</accession>
<evidence type="ECO:0000256" key="7">
    <source>
        <dbReference type="SAM" id="Phobius"/>
    </source>
</evidence>
<organism evidence="10 11">
    <name type="scientific">Mucilaginibacter terrae</name>
    <dbReference type="NCBI Taxonomy" id="1955052"/>
    <lineage>
        <taxon>Bacteria</taxon>
        <taxon>Pseudomonadati</taxon>
        <taxon>Bacteroidota</taxon>
        <taxon>Sphingobacteriia</taxon>
        <taxon>Sphingobacteriales</taxon>
        <taxon>Sphingobacteriaceae</taxon>
        <taxon>Mucilaginibacter</taxon>
    </lineage>
</organism>
<keyword evidence="3" id="KW-0547">Nucleotide-binding</keyword>
<feature type="transmembrane region" description="Helical" evidence="7">
    <location>
        <begin position="202"/>
        <end position="220"/>
    </location>
</feature>
<dbReference type="InterPro" id="IPR027417">
    <property type="entry name" value="P-loop_NTPase"/>
</dbReference>
<dbReference type="EMBL" id="JAVLVU010000001">
    <property type="protein sequence ID" value="MDT3402571.1"/>
    <property type="molecule type" value="Genomic_DNA"/>
</dbReference>
<dbReference type="PANTHER" id="PTHR43394">
    <property type="entry name" value="ATP-DEPENDENT PERMEASE MDL1, MITOCHONDRIAL"/>
    <property type="match status" value="1"/>
</dbReference>
<dbReference type="InterPro" id="IPR011527">
    <property type="entry name" value="ABC1_TM_dom"/>
</dbReference>
<dbReference type="InterPro" id="IPR036640">
    <property type="entry name" value="ABC1_TM_sf"/>
</dbReference>
<feature type="transmembrane region" description="Helical" evidence="7">
    <location>
        <begin position="322"/>
        <end position="343"/>
    </location>
</feature>
<dbReference type="Pfam" id="PF00664">
    <property type="entry name" value="ABC_membrane"/>
    <property type="match status" value="1"/>
</dbReference>